<dbReference type="EMBL" id="AP014809">
    <property type="protein sequence ID" value="BAU93366.1"/>
    <property type="molecule type" value="Genomic_DNA"/>
</dbReference>
<evidence type="ECO:0000259" key="1">
    <source>
        <dbReference type="Pfam" id="PF18352"/>
    </source>
</evidence>
<organism evidence="2 3">
    <name type="scientific">Methylorubrum populi</name>
    <dbReference type="NCBI Taxonomy" id="223967"/>
    <lineage>
        <taxon>Bacteria</taxon>
        <taxon>Pseudomonadati</taxon>
        <taxon>Pseudomonadota</taxon>
        <taxon>Alphaproteobacteria</taxon>
        <taxon>Hyphomicrobiales</taxon>
        <taxon>Methylobacteriaceae</taxon>
        <taxon>Methylorubrum</taxon>
    </lineage>
</organism>
<feature type="domain" description="Phage protein Gp138 N-terminal" evidence="1">
    <location>
        <begin position="42"/>
        <end position="130"/>
    </location>
</feature>
<dbReference type="Proteomes" id="UP000218288">
    <property type="component" value="Chromosome"/>
</dbReference>
<accession>A0A160PJY5</accession>
<reference evidence="2 3" key="1">
    <citation type="journal article" date="2016" name="Genome Announc.">
        <title>Complete Genome Sequence of Methylobacterium populi P-1M, Isolated from Pink-Pigmented Household Biofilm.</title>
        <authorList>
            <person name="Morohoshi T."/>
            <person name="Ikeda T."/>
        </authorList>
    </citation>
    <scope>NUCLEOTIDE SEQUENCE [LARGE SCALE GENOMIC DNA]</scope>
    <source>
        <strain evidence="2 3">P-1M</strain>
    </source>
</reference>
<name>A0A160PJY5_9HYPH</name>
<gene>
    <name evidence="2" type="ORF">MPPM_4761</name>
</gene>
<proteinExistence type="predicted"/>
<dbReference type="Gene3D" id="2.40.50.230">
    <property type="entry name" value="Gp5 N-terminal domain"/>
    <property type="match status" value="1"/>
</dbReference>
<evidence type="ECO:0000313" key="2">
    <source>
        <dbReference type="EMBL" id="BAU93366.1"/>
    </source>
</evidence>
<dbReference type="Pfam" id="PF18352">
    <property type="entry name" value="Gp138_N"/>
    <property type="match status" value="1"/>
</dbReference>
<dbReference type="InterPro" id="IPR041599">
    <property type="entry name" value="Gp138_N"/>
</dbReference>
<protein>
    <submittedName>
        <fullName evidence="2">Phage-related protein</fullName>
    </submittedName>
</protein>
<dbReference type="AlphaFoldDB" id="A0A160PJY5"/>
<sequence>MDLRYRFDDETEMHETIRDAVLSGLHIAIPVGVSEDSKDGHTVKLKALVKAVRRKPDGSKELVEMPPFSDVPIQFASGGGTTATFPIKSGEEGIYLVASRGFDAWHQQGGAQPAIDARRNSLSDGFFIPGVRSGKRKLENYSTESAQMRSDDGKHVFDLHPKNGPSMAADGGKHVVSVNPTGGISIKTSTALAVDAAKGTTFKGAAHFTDAVSSDKSFKAPTLTGQVGGGFTGIANGFVGALIGAGAVLIAMAAQAPSDGVQRASYTLAKVIR</sequence>
<dbReference type="InterPro" id="IPR037026">
    <property type="entry name" value="Vgr_OB-fold_dom_sf"/>
</dbReference>
<evidence type="ECO:0000313" key="3">
    <source>
        <dbReference type="Proteomes" id="UP000218288"/>
    </source>
</evidence>